<dbReference type="RefSeq" id="WP_137614056.1">
    <property type="nucleotide sequence ID" value="NZ_BJDW01000012.1"/>
</dbReference>
<comment type="caution">
    <text evidence="5">The sequence shown here is derived from an EMBL/GenBank/DDBJ whole genome shotgun (WGS) entry which is preliminary data.</text>
</comment>
<feature type="domain" description="HTH marR-type" evidence="4">
    <location>
        <begin position="1"/>
        <end position="123"/>
    </location>
</feature>
<keyword evidence="2" id="KW-0238">DNA-binding</keyword>
<protein>
    <submittedName>
        <fullName evidence="5">MarR family transcriptional regulator</fullName>
    </submittedName>
</protein>
<evidence type="ECO:0000256" key="2">
    <source>
        <dbReference type="ARBA" id="ARBA00023125"/>
    </source>
</evidence>
<evidence type="ECO:0000256" key="1">
    <source>
        <dbReference type="ARBA" id="ARBA00023015"/>
    </source>
</evidence>
<organism evidence="5 6">
    <name type="scientific">Enterococcus viikkiensis</name>
    <dbReference type="NCBI Taxonomy" id="930854"/>
    <lineage>
        <taxon>Bacteria</taxon>
        <taxon>Bacillati</taxon>
        <taxon>Bacillota</taxon>
        <taxon>Bacilli</taxon>
        <taxon>Lactobacillales</taxon>
        <taxon>Enterococcaceae</taxon>
        <taxon>Enterococcus</taxon>
    </lineage>
</organism>
<sequence>MKRNYFDQWIEFTKKQKQIEEQLESKLKEDSQLTLNEYYVLYYLNESERGKMRLSDLEKKLFLSQSAMSRLISRMENKNCGVIQRSCCEDDKRGMYLSITSKGMNTLASASVLVDHILKNELK</sequence>
<dbReference type="Proteomes" id="UP001265301">
    <property type="component" value="Unassembled WGS sequence"/>
</dbReference>
<dbReference type="Gene3D" id="1.10.10.10">
    <property type="entry name" value="Winged helix-like DNA-binding domain superfamily/Winged helix DNA-binding domain"/>
    <property type="match status" value="1"/>
</dbReference>
<keyword evidence="6" id="KW-1185">Reference proteome</keyword>
<keyword evidence="1" id="KW-0805">Transcription regulation</keyword>
<dbReference type="InterPro" id="IPR055166">
    <property type="entry name" value="Transc_reg_Sar_Rot_HTH"/>
</dbReference>
<evidence type="ECO:0000313" key="6">
    <source>
        <dbReference type="Proteomes" id="UP001265301"/>
    </source>
</evidence>
<dbReference type="PANTHER" id="PTHR33164">
    <property type="entry name" value="TRANSCRIPTIONAL REGULATOR, MARR FAMILY"/>
    <property type="match status" value="1"/>
</dbReference>
<dbReference type="InterPro" id="IPR036390">
    <property type="entry name" value="WH_DNA-bd_sf"/>
</dbReference>
<dbReference type="SMART" id="SM00347">
    <property type="entry name" value="HTH_MARR"/>
    <property type="match status" value="1"/>
</dbReference>
<proteinExistence type="predicted"/>
<dbReference type="SUPFAM" id="SSF46785">
    <property type="entry name" value="Winged helix' DNA-binding domain"/>
    <property type="match status" value="1"/>
</dbReference>
<name>A0ABU3FRE1_9ENTE</name>
<dbReference type="PANTHER" id="PTHR33164:SF94">
    <property type="entry name" value="TRANSCRIPTIONAL REGULATORY PROTEIN-RELATED"/>
    <property type="match status" value="1"/>
</dbReference>
<evidence type="ECO:0000313" key="5">
    <source>
        <dbReference type="EMBL" id="MDT2828237.1"/>
    </source>
</evidence>
<reference evidence="5 6" key="1">
    <citation type="submission" date="2023-03" db="EMBL/GenBank/DDBJ databases">
        <authorList>
            <person name="Shen W."/>
            <person name="Cai J."/>
        </authorList>
    </citation>
    <scope>NUCLEOTIDE SEQUENCE [LARGE SCALE GENOMIC DNA]</scope>
    <source>
        <strain evidence="5 6">B101</strain>
    </source>
</reference>
<dbReference type="PROSITE" id="PS50995">
    <property type="entry name" value="HTH_MARR_2"/>
    <property type="match status" value="1"/>
</dbReference>
<dbReference type="EMBL" id="JARQBN010000011">
    <property type="protein sequence ID" value="MDT2828237.1"/>
    <property type="molecule type" value="Genomic_DNA"/>
</dbReference>
<gene>
    <name evidence="5" type="ORF">P7H59_07160</name>
</gene>
<dbReference type="InterPro" id="IPR039422">
    <property type="entry name" value="MarR/SlyA-like"/>
</dbReference>
<evidence type="ECO:0000256" key="3">
    <source>
        <dbReference type="ARBA" id="ARBA00023163"/>
    </source>
</evidence>
<keyword evidence="3" id="KW-0804">Transcription</keyword>
<accession>A0ABU3FRE1</accession>
<dbReference type="InterPro" id="IPR036388">
    <property type="entry name" value="WH-like_DNA-bd_sf"/>
</dbReference>
<dbReference type="InterPro" id="IPR000835">
    <property type="entry name" value="HTH_MarR-typ"/>
</dbReference>
<dbReference type="Pfam" id="PF22381">
    <property type="entry name" value="Staph_reg_Sar_Rot"/>
    <property type="match status" value="1"/>
</dbReference>
<evidence type="ECO:0000259" key="4">
    <source>
        <dbReference type="PROSITE" id="PS50995"/>
    </source>
</evidence>